<keyword evidence="4" id="KW-0597">Phosphoprotein</keyword>
<keyword evidence="16" id="KW-1185">Reference proteome</keyword>
<dbReference type="InterPro" id="IPR036097">
    <property type="entry name" value="HisK_dim/P_sf"/>
</dbReference>
<dbReference type="Gene3D" id="6.10.340.10">
    <property type="match status" value="1"/>
</dbReference>
<evidence type="ECO:0000256" key="2">
    <source>
        <dbReference type="ARBA" id="ARBA00004370"/>
    </source>
</evidence>
<sequence>MKLTLKASIQVWHGLILFLVLLALGLGFYFYEKDHRLTQLDTQIDQFAPMIVGAKLHEERLHERRGPRGRVGREGGPPPAAEEPLDEHGEVDGWVRRESLSGSPVTELDGPQATARGFEIFEEVLVPQGYYYRVANYRNPEDVQESSNFPAVGFPEGLGVGYFVRFREVDVNEFRELYHGTSRFRVLIGRDMEGFYKGLNLLRLQIVGGVVGVFLLGTGVGWLMVSRCLSPLREIERASSEIADGKLGVRISPMAMGRVSELGELAENLNETFGKLEGAFQRQIRFTADASHELRTPLTSLMAQLALGLKRERSVKEYDQILTISQRSGRRIQRITEQLIELTLYDSGAVDLDYEIVELRTLLTALQEELTPYVLEQECTLKVQLGGGDIECDPFRLEQVVTNLINNAIQHNGGGIAILLRCEVREQEAIIEVSDNGKGIQPGNLDRLFDRFFQESSSRSNEDGRQNVGLGLSVSQAIVQAHGGSFEVCSKPSVETVFRVILPVERILGRCRS</sequence>
<dbReference type="Gene3D" id="3.30.565.10">
    <property type="entry name" value="Histidine kinase-like ATPase, C-terminal domain"/>
    <property type="match status" value="1"/>
</dbReference>
<keyword evidence="9" id="KW-0902">Two-component regulatory system</keyword>
<evidence type="ECO:0000256" key="10">
    <source>
        <dbReference type="ARBA" id="ARBA00023136"/>
    </source>
</evidence>
<dbReference type="RefSeq" id="WP_143158688.1">
    <property type="nucleotide sequence ID" value="NZ_FQYR01000003.1"/>
</dbReference>
<keyword evidence="6 12" id="KW-0812">Transmembrane</keyword>
<evidence type="ECO:0000256" key="12">
    <source>
        <dbReference type="SAM" id="Phobius"/>
    </source>
</evidence>
<accession>A0A1M6GYI6</accession>
<dbReference type="PANTHER" id="PTHR45436">
    <property type="entry name" value="SENSOR HISTIDINE KINASE YKOH"/>
    <property type="match status" value="1"/>
</dbReference>
<dbReference type="Pfam" id="PF00512">
    <property type="entry name" value="HisKA"/>
    <property type="match status" value="1"/>
</dbReference>
<dbReference type="InParanoid" id="A0A1M6GYI6"/>
<dbReference type="OrthoDB" id="9796330at2"/>
<dbReference type="Proteomes" id="UP000184510">
    <property type="component" value="Unassembled WGS sequence"/>
</dbReference>
<keyword evidence="8 12" id="KW-1133">Transmembrane helix</keyword>
<feature type="transmembrane region" description="Helical" evidence="12">
    <location>
        <begin position="12"/>
        <end position="31"/>
    </location>
</feature>
<dbReference type="PRINTS" id="PR00344">
    <property type="entry name" value="BCTRLSENSOR"/>
</dbReference>
<dbReference type="EMBL" id="FQYR01000003">
    <property type="protein sequence ID" value="SHJ15028.1"/>
    <property type="molecule type" value="Genomic_DNA"/>
</dbReference>
<feature type="region of interest" description="Disordered" evidence="11">
    <location>
        <begin position="62"/>
        <end position="88"/>
    </location>
</feature>
<name>A0A1M6GYI6_9BACT</name>
<dbReference type="SMART" id="SM00387">
    <property type="entry name" value="HATPase_c"/>
    <property type="match status" value="1"/>
</dbReference>
<dbReference type="InterPro" id="IPR005467">
    <property type="entry name" value="His_kinase_dom"/>
</dbReference>
<dbReference type="STRING" id="1123071.SAMN02745181_1308"/>
<evidence type="ECO:0000256" key="6">
    <source>
        <dbReference type="ARBA" id="ARBA00022692"/>
    </source>
</evidence>
<evidence type="ECO:0000313" key="15">
    <source>
        <dbReference type="EMBL" id="SHJ15028.1"/>
    </source>
</evidence>
<dbReference type="SUPFAM" id="SSF55874">
    <property type="entry name" value="ATPase domain of HSP90 chaperone/DNA topoisomerase II/histidine kinase"/>
    <property type="match status" value="1"/>
</dbReference>
<gene>
    <name evidence="15" type="ORF">SAMN02745181_1308</name>
</gene>
<evidence type="ECO:0000256" key="4">
    <source>
        <dbReference type="ARBA" id="ARBA00022553"/>
    </source>
</evidence>
<feature type="transmembrane region" description="Helical" evidence="12">
    <location>
        <begin position="201"/>
        <end position="225"/>
    </location>
</feature>
<dbReference type="EC" id="2.7.13.3" evidence="3"/>
<feature type="domain" description="HAMP" evidence="14">
    <location>
        <begin position="229"/>
        <end position="281"/>
    </location>
</feature>
<evidence type="ECO:0000256" key="5">
    <source>
        <dbReference type="ARBA" id="ARBA00022679"/>
    </source>
</evidence>
<dbReference type="AlphaFoldDB" id="A0A1M6GYI6"/>
<dbReference type="SMART" id="SM00304">
    <property type="entry name" value="HAMP"/>
    <property type="match status" value="1"/>
</dbReference>
<evidence type="ECO:0000259" key="13">
    <source>
        <dbReference type="PROSITE" id="PS50109"/>
    </source>
</evidence>
<dbReference type="PANTHER" id="PTHR45436:SF5">
    <property type="entry name" value="SENSOR HISTIDINE KINASE TRCS"/>
    <property type="match status" value="1"/>
</dbReference>
<organism evidence="15 16">
    <name type="scientific">Rubritalea squalenifaciens DSM 18772</name>
    <dbReference type="NCBI Taxonomy" id="1123071"/>
    <lineage>
        <taxon>Bacteria</taxon>
        <taxon>Pseudomonadati</taxon>
        <taxon>Verrucomicrobiota</taxon>
        <taxon>Verrucomicrobiia</taxon>
        <taxon>Verrucomicrobiales</taxon>
        <taxon>Rubritaleaceae</taxon>
        <taxon>Rubritalea</taxon>
    </lineage>
</organism>
<dbReference type="InterPro" id="IPR036890">
    <property type="entry name" value="HATPase_C_sf"/>
</dbReference>
<dbReference type="Pfam" id="PF02518">
    <property type="entry name" value="HATPase_c"/>
    <property type="match status" value="1"/>
</dbReference>
<comment type="catalytic activity">
    <reaction evidence="1">
        <text>ATP + protein L-histidine = ADP + protein N-phospho-L-histidine.</text>
        <dbReference type="EC" id="2.7.13.3"/>
    </reaction>
</comment>
<evidence type="ECO:0000256" key="8">
    <source>
        <dbReference type="ARBA" id="ARBA00022989"/>
    </source>
</evidence>
<dbReference type="Gene3D" id="1.10.287.130">
    <property type="match status" value="1"/>
</dbReference>
<comment type="subcellular location">
    <subcellularLocation>
        <location evidence="2">Membrane</location>
    </subcellularLocation>
</comment>
<dbReference type="CDD" id="cd06225">
    <property type="entry name" value="HAMP"/>
    <property type="match status" value="1"/>
</dbReference>
<dbReference type="GO" id="GO:0005886">
    <property type="term" value="C:plasma membrane"/>
    <property type="evidence" value="ECO:0007669"/>
    <property type="project" value="TreeGrafter"/>
</dbReference>
<dbReference type="FunCoup" id="A0A1M6GYI6">
    <property type="interactions" value="204"/>
</dbReference>
<keyword evidence="5" id="KW-0808">Transferase</keyword>
<evidence type="ECO:0000256" key="11">
    <source>
        <dbReference type="SAM" id="MobiDB-lite"/>
    </source>
</evidence>
<dbReference type="SUPFAM" id="SSF158472">
    <property type="entry name" value="HAMP domain-like"/>
    <property type="match status" value="1"/>
</dbReference>
<evidence type="ECO:0000256" key="9">
    <source>
        <dbReference type="ARBA" id="ARBA00023012"/>
    </source>
</evidence>
<keyword evidence="7 15" id="KW-0418">Kinase</keyword>
<dbReference type="InterPro" id="IPR003661">
    <property type="entry name" value="HisK_dim/P_dom"/>
</dbReference>
<dbReference type="SMART" id="SM00388">
    <property type="entry name" value="HisKA"/>
    <property type="match status" value="1"/>
</dbReference>
<dbReference type="InterPro" id="IPR050428">
    <property type="entry name" value="TCS_sensor_his_kinase"/>
</dbReference>
<evidence type="ECO:0000259" key="14">
    <source>
        <dbReference type="PROSITE" id="PS50885"/>
    </source>
</evidence>
<evidence type="ECO:0000256" key="3">
    <source>
        <dbReference type="ARBA" id="ARBA00012438"/>
    </source>
</evidence>
<dbReference type="CDD" id="cd00075">
    <property type="entry name" value="HATPase"/>
    <property type="match status" value="1"/>
</dbReference>
<dbReference type="CDD" id="cd00082">
    <property type="entry name" value="HisKA"/>
    <property type="match status" value="1"/>
</dbReference>
<protein>
    <recommendedName>
        <fullName evidence="3">histidine kinase</fullName>
        <ecNumber evidence="3">2.7.13.3</ecNumber>
    </recommendedName>
</protein>
<dbReference type="InterPro" id="IPR003660">
    <property type="entry name" value="HAMP_dom"/>
</dbReference>
<dbReference type="PROSITE" id="PS50109">
    <property type="entry name" value="HIS_KIN"/>
    <property type="match status" value="1"/>
</dbReference>
<dbReference type="Pfam" id="PF00672">
    <property type="entry name" value="HAMP"/>
    <property type="match status" value="1"/>
</dbReference>
<evidence type="ECO:0000256" key="7">
    <source>
        <dbReference type="ARBA" id="ARBA00022777"/>
    </source>
</evidence>
<feature type="domain" description="Histidine kinase" evidence="13">
    <location>
        <begin position="289"/>
        <end position="506"/>
    </location>
</feature>
<dbReference type="GO" id="GO:0000155">
    <property type="term" value="F:phosphorelay sensor kinase activity"/>
    <property type="evidence" value="ECO:0007669"/>
    <property type="project" value="InterPro"/>
</dbReference>
<dbReference type="InterPro" id="IPR003594">
    <property type="entry name" value="HATPase_dom"/>
</dbReference>
<proteinExistence type="predicted"/>
<keyword evidence="10 12" id="KW-0472">Membrane</keyword>
<reference evidence="15 16" key="1">
    <citation type="submission" date="2016-11" db="EMBL/GenBank/DDBJ databases">
        <authorList>
            <person name="Jaros S."/>
            <person name="Januszkiewicz K."/>
            <person name="Wedrychowicz H."/>
        </authorList>
    </citation>
    <scope>NUCLEOTIDE SEQUENCE [LARGE SCALE GENOMIC DNA]</scope>
    <source>
        <strain evidence="15 16">DSM 18772</strain>
    </source>
</reference>
<dbReference type="PROSITE" id="PS50885">
    <property type="entry name" value="HAMP"/>
    <property type="match status" value="1"/>
</dbReference>
<dbReference type="InterPro" id="IPR004358">
    <property type="entry name" value="Sig_transdc_His_kin-like_C"/>
</dbReference>
<dbReference type="SUPFAM" id="SSF47384">
    <property type="entry name" value="Homodimeric domain of signal transducing histidine kinase"/>
    <property type="match status" value="1"/>
</dbReference>
<evidence type="ECO:0000256" key="1">
    <source>
        <dbReference type="ARBA" id="ARBA00000085"/>
    </source>
</evidence>
<evidence type="ECO:0000313" key="16">
    <source>
        <dbReference type="Proteomes" id="UP000184510"/>
    </source>
</evidence>